<gene>
    <name evidence="2" type="ORF">LIER_35901</name>
</gene>
<proteinExistence type="predicted"/>
<organism evidence="2 3">
    <name type="scientific">Lithospermum erythrorhizon</name>
    <name type="common">Purple gromwell</name>
    <name type="synonym">Lithospermum officinale var. erythrorhizon</name>
    <dbReference type="NCBI Taxonomy" id="34254"/>
    <lineage>
        <taxon>Eukaryota</taxon>
        <taxon>Viridiplantae</taxon>
        <taxon>Streptophyta</taxon>
        <taxon>Embryophyta</taxon>
        <taxon>Tracheophyta</taxon>
        <taxon>Spermatophyta</taxon>
        <taxon>Magnoliopsida</taxon>
        <taxon>eudicotyledons</taxon>
        <taxon>Gunneridae</taxon>
        <taxon>Pentapetalae</taxon>
        <taxon>asterids</taxon>
        <taxon>lamiids</taxon>
        <taxon>Boraginales</taxon>
        <taxon>Boraginaceae</taxon>
        <taxon>Boraginoideae</taxon>
        <taxon>Lithospermeae</taxon>
        <taxon>Lithospermum</taxon>
    </lineage>
</organism>
<comment type="caution">
    <text evidence="2">The sequence shown here is derived from an EMBL/GenBank/DDBJ whole genome shotgun (WGS) entry which is preliminary data.</text>
</comment>
<dbReference type="EMBL" id="BAABME010016061">
    <property type="protein sequence ID" value="GAA0144280.1"/>
    <property type="molecule type" value="Genomic_DNA"/>
</dbReference>
<sequence>MVLEYGSASTASYRTSVVHQTIPPVDVNAASLQELLANHEFLANSIHSYANTADAFIAKYCTSITNKQDLQQAPRESLKDFHERYKSILSNIPSIDNKIAYMVFYRGLNYGKLKKALVLDTPPPHHILIWRIYKGNKAPWATFGRS</sequence>
<keyword evidence="3" id="KW-1185">Reference proteome</keyword>
<evidence type="ECO:0000259" key="1">
    <source>
        <dbReference type="Pfam" id="PF03732"/>
    </source>
</evidence>
<feature type="domain" description="Retrotransposon gag" evidence="1">
    <location>
        <begin position="41"/>
        <end position="109"/>
    </location>
</feature>
<evidence type="ECO:0000313" key="3">
    <source>
        <dbReference type="Proteomes" id="UP001454036"/>
    </source>
</evidence>
<accession>A0AAV3NXY1</accession>
<evidence type="ECO:0000313" key="2">
    <source>
        <dbReference type="EMBL" id="GAA0144280.1"/>
    </source>
</evidence>
<dbReference type="Proteomes" id="UP001454036">
    <property type="component" value="Unassembled WGS sequence"/>
</dbReference>
<dbReference type="InterPro" id="IPR005162">
    <property type="entry name" value="Retrotrans_gag_dom"/>
</dbReference>
<dbReference type="Pfam" id="PF03732">
    <property type="entry name" value="Retrotrans_gag"/>
    <property type="match status" value="1"/>
</dbReference>
<reference evidence="2 3" key="1">
    <citation type="submission" date="2024-01" db="EMBL/GenBank/DDBJ databases">
        <title>The complete chloroplast genome sequence of Lithospermum erythrorhizon: insights into the phylogenetic relationship among Boraginaceae species and the maternal lineages of purple gromwells.</title>
        <authorList>
            <person name="Okada T."/>
            <person name="Watanabe K."/>
        </authorList>
    </citation>
    <scope>NUCLEOTIDE SEQUENCE [LARGE SCALE GENOMIC DNA]</scope>
</reference>
<protein>
    <recommendedName>
        <fullName evidence="1">Retrotransposon gag domain-containing protein</fullName>
    </recommendedName>
</protein>
<dbReference type="AlphaFoldDB" id="A0AAV3NXY1"/>
<name>A0AAV3NXY1_LITER</name>